<dbReference type="Proteomes" id="UP000220251">
    <property type="component" value="Unassembled WGS sequence"/>
</dbReference>
<feature type="region of interest" description="Disordered" evidence="1">
    <location>
        <begin position="121"/>
        <end position="146"/>
    </location>
</feature>
<dbReference type="AlphaFoldDB" id="A0A0H5DPP5"/>
<sequence length="146" mass="16423">MSLFGGASKKKEKPAKEPNAFLSLEPSGKKEEEPVATPPVSDAEVGSMIETIRAKQAEIESRLAEIVSQGTVLPQGLQDLLKDLSNWPLRRQQEIVAKAHEMIDQVNDILGPGQEQVFLRKQEKKHEKRSQKAQKIRGKRNWISMQ</sequence>
<feature type="compositionally biased region" description="Basic residues" evidence="1">
    <location>
        <begin position="126"/>
        <end position="140"/>
    </location>
</feature>
<keyword evidence="3" id="KW-1185">Reference proteome</keyword>
<dbReference type="EMBL" id="CWGJ01000001">
    <property type="protein sequence ID" value="CRX37459.1"/>
    <property type="molecule type" value="Genomic_DNA"/>
</dbReference>
<evidence type="ECO:0000313" key="2">
    <source>
        <dbReference type="EMBL" id="CRX37459.1"/>
    </source>
</evidence>
<name>A0A0H5DPP5_9BACT</name>
<proteinExistence type="predicted"/>
<reference evidence="3" key="1">
    <citation type="submission" date="2015-06" db="EMBL/GenBank/DDBJ databases">
        <authorList>
            <person name="Bertelli C."/>
        </authorList>
    </citation>
    <scope>NUCLEOTIDE SEQUENCE [LARGE SCALE GENOMIC DNA]</scope>
    <source>
        <strain evidence="3">CRIB-30</strain>
    </source>
</reference>
<protein>
    <submittedName>
        <fullName evidence="2">Uncharacterized protein</fullName>
    </submittedName>
</protein>
<evidence type="ECO:0000256" key="1">
    <source>
        <dbReference type="SAM" id="MobiDB-lite"/>
    </source>
</evidence>
<gene>
    <name evidence="2" type="ORF">ELAC_0096</name>
</gene>
<feature type="region of interest" description="Disordered" evidence="1">
    <location>
        <begin position="1"/>
        <end position="44"/>
    </location>
</feature>
<organism evidence="2 3">
    <name type="scientific">Estrella lausannensis</name>
    <dbReference type="NCBI Taxonomy" id="483423"/>
    <lineage>
        <taxon>Bacteria</taxon>
        <taxon>Pseudomonadati</taxon>
        <taxon>Chlamydiota</taxon>
        <taxon>Chlamydiia</taxon>
        <taxon>Parachlamydiales</taxon>
        <taxon>Candidatus Criblamydiaceae</taxon>
        <taxon>Estrella</taxon>
    </lineage>
</organism>
<accession>A0A0H5DPP5</accession>
<evidence type="ECO:0000313" key="3">
    <source>
        <dbReference type="Proteomes" id="UP000220251"/>
    </source>
</evidence>